<keyword evidence="4 6" id="KW-0472">Membrane</keyword>
<keyword evidence="3 6" id="KW-1133">Transmembrane helix</keyword>
<dbReference type="GO" id="GO:0015179">
    <property type="term" value="F:L-amino acid transmembrane transporter activity"/>
    <property type="evidence" value="ECO:0007669"/>
    <property type="project" value="TreeGrafter"/>
</dbReference>
<dbReference type="OrthoDB" id="10062876at2759"/>
<comment type="subcellular location">
    <subcellularLocation>
        <location evidence="1">Membrane</location>
        <topology evidence="1">Multi-pass membrane protein</topology>
    </subcellularLocation>
</comment>
<evidence type="ECO:0000256" key="6">
    <source>
        <dbReference type="SAM" id="Phobius"/>
    </source>
</evidence>
<feature type="transmembrane region" description="Helical" evidence="6">
    <location>
        <begin position="353"/>
        <end position="376"/>
    </location>
</feature>
<dbReference type="RefSeq" id="XP_001220470.1">
    <property type="nucleotide sequence ID" value="XM_001220469.1"/>
</dbReference>
<feature type="transmembrane region" description="Helical" evidence="6">
    <location>
        <begin position="453"/>
        <end position="476"/>
    </location>
</feature>
<evidence type="ECO:0000313" key="7">
    <source>
        <dbReference type="EMBL" id="EAQ93014.1"/>
    </source>
</evidence>
<dbReference type="Proteomes" id="UP000001056">
    <property type="component" value="Unassembled WGS sequence"/>
</dbReference>
<evidence type="ECO:0000256" key="4">
    <source>
        <dbReference type="ARBA" id="ARBA00023136"/>
    </source>
</evidence>
<dbReference type="InterPro" id="IPR029045">
    <property type="entry name" value="ClpP/crotonase-like_dom_sf"/>
</dbReference>
<dbReference type="InParanoid" id="Q2HEV5"/>
<dbReference type="InterPro" id="IPR050598">
    <property type="entry name" value="AminoAcid_Transporter"/>
</dbReference>
<dbReference type="AlphaFoldDB" id="Q2HEV5"/>
<feature type="transmembrane region" description="Helical" evidence="6">
    <location>
        <begin position="496"/>
        <end position="518"/>
    </location>
</feature>
<keyword evidence="8" id="KW-1185">Reference proteome</keyword>
<feature type="transmembrane region" description="Helical" evidence="6">
    <location>
        <begin position="566"/>
        <end position="584"/>
    </location>
</feature>
<feature type="compositionally biased region" description="Low complexity" evidence="5">
    <location>
        <begin position="82"/>
        <end position="93"/>
    </location>
</feature>
<feature type="transmembrane region" description="Helical" evidence="6">
    <location>
        <begin position="321"/>
        <end position="341"/>
    </location>
</feature>
<feature type="compositionally biased region" description="Pro residues" evidence="5">
    <location>
        <begin position="68"/>
        <end position="81"/>
    </location>
</feature>
<reference evidence="8" key="1">
    <citation type="journal article" date="2015" name="Genome Announc.">
        <title>Draft genome sequence of the cellulolytic fungus Chaetomium globosum.</title>
        <authorList>
            <person name="Cuomo C.A."/>
            <person name="Untereiner W.A."/>
            <person name="Ma L.-J."/>
            <person name="Grabherr M."/>
            <person name="Birren B.W."/>
        </authorList>
    </citation>
    <scope>NUCLEOTIDE SEQUENCE [LARGE SCALE GENOMIC DNA]</scope>
    <source>
        <strain evidence="8">ATCC 6205 / CBS 148.51 / DSM 1962 / NBRC 6347 / NRRL 1970</strain>
    </source>
</reference>
<evidence type="ECO:0000313" key="8">
    <source>
        <dbReference type="Proteomes" id="UP000001056"/>
    </source>
</evidence>
<evidence type="ECO:0008006" key="9">
    <source>
        <dbReference type="Google" id="ProtNLM"/>
    </source>
</evidence>
<feature type="transmembrane region" description="Helical" evidence="6">
    <location>
        <begin position="239"/>
        <end position="258"/>
    </location>
</feature>
<dbReference type="GO" id="GO:0016020">
    <property type="term" value="C:membrane"/>
    <property type="evidence" value="ECO:0007669"/>
    <property type="project" value="UniProtKB-SubCell"/>
</dbReference>
<dbReference type="STRING" id="306901.Q2HEV5"/>
<dbReference type="Gene3D" id="1.20.1740.10">
    <property type="entry name" value="Amino acid/polyamine transporter I"/>
    <property type="match status" value="1"/>
</dbReference>
<feature type="transmembrane region" description="Helical" evidence="6">
    <location>
        <begin position="207"/>
        <end position="227"/>
    </location>
</feature>
<protein>
    <recommendedName>
        <fullName evidence="9">Amino acid permease/ SLC12A domain-containing protein</fullName>
    </recommendedName>
</protein>
<feature type="region of interest" description="Disordered" evidence="5">
    <location>
        <begin position="729"/>
        <end position="749"/>
    </location>
</feature>
<evidence type="ECO:0000256" key="2">
    <source>
        <dbReference type="ARBA" id="ARBA00022692"/>
    </source>
</evidence>
<feature type="region of interest" description="Disordered" evidence="5">
    <location>
        <begin position="127"/>
        <end position="185"/>
    </location>
</feature>
<proteinExistence type="predicted"/>
<dbReference type="HOGENOM" id="CLU_340391_0_0_1"/>
<dbReference type="VEuPathDB" id="FungiDB:CHGG_01249"/>
<dbReference type="InterPro" id="IPR002293">
    <property type="entry name" value="AA/rel_permease1"/>
</dbReference>
<evidence type="ECO:0000256" key="3">
    <source>
        <dbReference type="ARBA" id="ARBA00022989"/>
    </source>
</evidence>
<sequence length="834" mass="88211">MREPKPPRTAGGSLPRPMHNGHGSQYGSCSWAPRHAGEDGVLRGAATAAVGPQRPAIPPTSPAVTAAPAPPPSPLDSPEPPSSLISFSLLITPPSSPPPPSEISDDSDNTATSTATNHLANIRARLAAAARSAPPHSAMSAPSNDGAAASPERRPLLAGTASDEPGWDRTAAGTVGDGTAGDADAEERALGGGAAGTFTRNLGAVEAFAIVISIVIGSGVFTSPGSIDTNVPSPGVALVVWLVGGVLAWTGASTMAELGTAIPGEGGVQPYLKYIFGDVFGFLAAWTWVVAVMPATLAILSIVFVESIYSAAGVTGEGDRIVHKLLSIAVLAFIGVANSISTKTSTQLNNFFVATKFITIAAIVLAGIVVVILQLVDPHQQVGGGDWRKKPWFGSRDSVNPDGSVTHWDSLGQWDIFGHLSAALYAALWAYSGWDKAIYISAELSAPARQLPLAINTSLPSIILCFLTANAAYYILLPWDVVATTDSVAVTAITRLLGRGFGIAAAVLICLVVAGSLLGNSFVAGRMAVAAANQNWLPRVLSVVGRVGTHREVVEGDPDKEPESDAPINALILSTALGAIYILLGNFRALLTFNGLGEYTFFFLTVLGAIILRYRQPELARPYKPFVLIPVIFALKHSTDLLLARLQSWVRVSPLATPPRLSTSMIHHDALPRRAAYITLNTPQRRNALSLAELRSLRDQLIKANTSPITGRTLLLPPFKPSILSKLEQSLTKPNPNPNQPEEEQEDDDYTWLTSSHTFAYHRATLPSTLILASHGPVFSSGHDLRELRTSPPTAISETFRLCAQVMTLIRRSPALVVVADPWSCPLRPGSSWR</sequence>
<name>Q2HEV5_CHAGB</name>
<dbReference type="EMBL" id="CH408029">
    <property type="protein sequence ID" value="EAQ93014.1"/>
    <property type="molecule type" value="Genomic_DNA"/>
</dbReference>
<dbReference type="Pfam" id="PF13520">
    <property type="entry name" value="AA_permease_2"/>
    <property type="match status" value="1"/>
</dbReference>
<gene>
    <name evidence="7" type="ORF">CHGG_01249</name>
</gene>
<dbReference type="PANTHER" id="PTHR11785:SF402">
    <property type="entry name" value="AMINO ACID TRANSPORTER (EUROFUNG)"/>
    <property type="match status" value="1"/>
</dbReference>
<feature type="region of interest" description="Disordered" evidence="5">
    <location>
        <begin position="1"/>
        <end position="113"/>
    </location>
</feature>
<keyword evidence="2 6" id="KW-0812">Transmembrane</keyword>
<dbReference type="GeneID" id="4387567"/>
<feature type="transmembrane region" description="Helical" evidence="6">
    <location>
        <begin position="596"/>
        <end position="614"/>
    </location>
</feature>
<dbReference type="PANTHER" id="PTHR11785">
    <property type="entry name" value="AMINO ACID TRANSPORTER"/>
    <property type="match status" value="1"/>
</dbReference>
<dbReference type="SUPFAM" id="SSF52096">
    <property type="entry name" value="ClpP/crotonase"/>
    <property type="match status" value="1"/>
</dbReference>
<evidence type="ECO:0000256" key="1">
    <source>
        <dbReference type="ARBA" id="ARBA00004141"/>
    </source>
</evidence>
<feature type="transmembrane region" description="Helical" evidence="6">
    <location>
        <begin position="416"/>
        <end position="432"/>
    </location>
</feature>
<dbReference type="eggNOG" id="KOG1287">
    <property type="taxonomic scope" value="Eukaryota"/>
</dbReference>
<feature type="compositionally biased region" description="Low complexity" evidence="5">
    <location>
        <begin position="127"/>
        <end position="143"/>
    </location>
</feature>
<accession>Q2HEV5</accession>
<organism evidence="7 8">
    <name type="scientific">Chaetomium globosum (strain ATCC 6205 / CBS 148.51 / DSM 1962 / NBRC 6347 / NRRL 1970)</name>
    <name type="common">Soil fungus</name>
    <dbReference type="NCBI Taxonomy" id="306901"/>
    <lineage>
        <taxon>Eukaryota</taxon>
        <taxon>Fungi</taxon>
        <taxon>Dikarya</taxon>
        <taxon>Ascomycota</taxon>
        <taxon>Pezizomycotina</taxon>
        <taxon>Sordariomycetes</taxon>
        <taxon>Sordariomycetidae</taxon>
        <taxon>Sordariales</taxon>
        <taxon>Chaetomiaceae</taxon>
        <taxon>Chaetomium</taxon>
    </lineage>
</organism>
<evidence type="ECO:0000256" key="5">
    <source>
        <dbReference type="SAM" id="MobiDB-lite"/>
    </source>
</evidence>
<dbReference type="Gene3D" id="3.90.226.10">
    <property type="entry name" value="2-enoyl-CoA Hydratase, Chain A, domain 1"/>
    <property type="match status" value="1"/>
</dbReference>
<feature type="transmembrane region" description="Helical" evidence="6">
    <location>
        <begin position="279"/>
        <end position="309"/>
    </location>
</feature>